<dbReference type="Proteomes" id="UP001418222">
    <property type="component" value="Unassembled WGS sequence"/>
</dbReference>
<feature type="coiled-coil region" evidence="1">
    <location>
        <begin position="44"/>
        <end position="71"/>
    </location>
</feature>
<gene>
    <name evidence="2" type="ORF">KSP39_PZI019534</name>
</gene>
<proteinExistence type="predicted"/>
<reference evidence="2 3" key="1">
    <citation type="journal article" date="2022" name="Nat. Plants">
        <title>Genomes of leafy and leafless Platanthera orchids illuminate the evolution of mycoheterotrophy.</title>
        <authorList>
            <person name="Li M.H."/>
            <person name="Liu K.W."/>
            <person name="Li Z."/>
            <person name="Lu H.C."/>
            <person name="Ye Q.L."/>
            <person name="Zhang D."/>
            <person name="Wang J.Y."/>
            <person name="Li Y.F."/>
            <person name="Zhong Z.M."/>
            <person name="Liu X."/>
            <person name="Yu X."/>
            <person name="Liu D.K."/>
            <person name="Tu X.D."/>
            <person name="Liu B."/>
            <person name="Hao Y."/>
            <person name="Liao X.Y."/>
            <person name="Jiang Y.T."/>
            <person name="Sun W.H."/>
            <person name="Chen J."/>
            <person name="Chen Y.Q."/>
            <person name="Ai Y."/>
            <person name="Zhai J.W."/>
            <person name="Wu S.S."/>
            <person name="Zhou Z."/>
            <person name="Hsiao Y.Y."/>
            <person name="Wu W.L."/>
            <person name="Chen Y.Y."/>
            <person name="Lin Y.F."/>
            <person name="Hsu J.L."/>
            <person name="Li C.Y."/>
            <person name="Wang Z.W."/>
            <person name="Zhao X."/>
            <person name="Zhong W.Y."/>
            <person name="Ma X.K."/>
            <person name="Ma L."/>
            <person name="Huang J."/>
            <person name="Chen G.Z."/>
            <person name="Huang M.Z."/>
            <person name="Huang L."/>
            <person name="Peng D.H."/>
            <person name="Luo Y.B."/>
            <person name="Zou S.Q."/>
            <person name="Chen S.P."/>
            <person name="Lan S."/>
            <person name="Tsai W.C."/>
            <person name="Van de Peer Y."/>
            <person name="Liu Z.J."/>
        </authorList>
    </citation>
    <scope>NUCLEOTIDE SEQUENCE [LARGE SCALE GENOMIC DNA]</scope>
    <source>
        <strain evidence="2">Lor287</strain>
    </source>
</reference>
<keyword evidence="1" id="KW-0175">Coiled coil</keyword>
<evidence type="ECO:0000313" key="3">
    <source>
        <dbReference type="Proteomes" id="UP001418222"/>
    </source>
</evidence>
<dbReference type="EMBL" id="JBBWWQ010000017">
    <property type="protein sequence ID" value="KAK8923621.1"/>
    <property type="molecule type" value="Genomic_DNA"/>
</dbReference>
<name>A0AAP0B1N9_9ASPA</name>
<evidence type="ECO:0000256" key="1">
    <source>
        <dbReference type="SAM" id="Coils"/>
    </source>
</evidence>
<evidence type="ECO:0000313" key="2">
    <source>
        <dbReference type="EMBL" id="KAK8923621.1"/>
    </source>
</evidence>
<dbReference type="AlphaFoldDB" id="A0AAP0B1N9"/>
<organism evidence="2 3">
    <name type="scientific">Platanthera zijinensis</name>
    <dbReference type="NCBI Taxonomy" id="2320716"/>
    <lineage>
        <taxon>Eukaryota</taxon>
        <taxon>Viridiplantae</taxon>
        <taxon>Streptophyta</taxon>
        <taxon>Embryophyta</taxon>
        <taxon>Tracheophyta</taxon>
        <taxon>Spermatophyta</taxon>
        <taxon>Magnoliopsida</taxon>
        <taxon>Liliopsida</taxon>
        <taxon>Asparagales</taxon>
        <taxon>Orchidaceae</taxon>
        <taxon>Orchidoideae</taxon>
        <taxon>Orchideae</taxon>
        <taxon>Orchidinae</taxon>
        <taxon>Platanthera</taxon>
    </lineage>
</organism>
<protein>
    <submittedName>
        <fullName evidence="2">Uncharacterized protein</fullName>
    </submittedName>
</protein>
<keyword evidence="3" id="KW-1185">Reference proteome</keyword>
<comment type="caution">
    <text evidence="2">The sequence shown here is derived from an EMBL/GenBank/DDBJ whole genome shotgun (WGS) entry which is preliminary data.</text>
</comment>
<sequence>MAGGRGGSQKVQALGLLSGAGGAATVTTADGQVLTLSEYISLLEEGARRRVEIMNKKMRDLETEMEALETKLTWASECS</sequence>
<accession>A0AAP0B1N9</accession>